<keyword evidence="2" id="KW-1133">Transmembrane helix</keyword>
<sequence>MTEPWPTPAASPAAPDAASPAAPPTPPTSAGPFDPPGVTWQPVSPKLVTVRLISLALSLGLPLVASVVVAALVGVPGLWAVPAAVAAFAAWLAILVPRQVRALGYAERDDDLLIRKGIMFRTLVVVPYGRMQFVDVQAGPLDRWGGIAKVQLHTASPASDAAIPGLPPTEADRLRDRLAERGEARLAGL</sequence>
<feature type="compositionally biased region" description="Pro residues" evidence="1">
    <location>
        <begin position="21"/>
        <end position="35"/>
    </location>
</feature>
<reference evidence="4 5" key="1">
    <citation type="submission" date="2019-07" db="EMBL/GenBank/DDBJ databases">
        <title>Whole genome shotgun sequence of Actinotalea fermentans NBRC 105374.</title>
        <authorList>
            <person name="Hosoyama A."/>
            <person name="Uohara A."/>
            <person name="Ohji S."/>
            <person name="Ichikawa N."/>
        </authorList>
    </citation>
    <scope>NUCLEOTIDE SEQUENCE [LARGE SCALE GENOMIC DNA]</scope>
    <source>
        <strain evidence="4 5">NBRC 105374</strain>
    </source>
</reference>
<name>A0A511YXS8_9CELL</name>
<evidence type="ECO:0000256" key="2">
    <source>
        <dbReference type="SAM" id="Phobius"/>
    </source>
</evidence>
<feature type="region of interest" description="Disordered" evidence="1">
    <location>
        <begin position="1"/>
        <end position="36"/>
    </location>
</feature>
<accession>A0A511YXS8</accession>
<evidence type="ECO:0000313" key="5">
    <source>
        <dbReference type="Proteomes" id="UP000321484"/>
    </source>
</evidence>
<feature type="domain" description="YdbS-like PH" evidence="3">
    <location>
        <begin position="101"/>
        <end position="178"/>
    </location>
</feature>
<feature type="transmembrane region" description="Helical" evidence="2">
    <location>
        <begin position="52"/>
        <end position="73"/>
    </location>
</feature>
<dbReference type="PANTHER" id="PTHR34473">
    <property type="entry name" value="UPF0699 TRANSMEMBRANE PROTEIN YDBS"/>
    <property type="match status" value="1"/>
</dbReference>
<evidence type="ECO:0000256" key="1">
    <source>
        <dbReference type="SAM" id="MobiDB-lite"/>
    </source>
</evidence>
<comment type="caution">
    <text evidence="4">The sequence shown here is derived from an EMBL/GenBank/DDBJ whole genome shotgun (WGS) entry which is preliminary data.</text>
</comment>
<feature type="transmembrane region" description="Helical" evidence="2">
    <location>
        <begin position="79"/>
        <end position="96"/>
    </location>
</feature>
<dbReference type="InterPro" id="IPR005182">
    <property type="entry name" value="YdbS-like_PH"/>
</dbReference>
<feature type="compositionally biased region" description="Low complexity" evidence="1">
    <location>
        <begin position="10"/>
        <end position="20"/>
    </location>
</feature>
<keyword evidence="2" id="KW-0472">Membrane</keyword>
<proteinExistence type="predicted"/>
<gene>
    <name evidence="4" type="ORF">AFE02nite_17480</name>
</gene>
<dbReference type="AlphaFoldDB" id="A0A511YXS8"/>
<dbReference type="Proteomes" id="UP000321484">
    <property type="component" value="Unassembled WGS sequence"/>
</dbReference>
<dbReference type="Pfam" id="PF03703">
    <property type="entry name" value="bPH_2"/>
    <property type="match status" value="1"/>
</dbReference>
<dbReference type="PANTHER" id="PTHR34473:SF3">
    <property type="entry name" value="TRANSMEMBRANE PROTEIN-RELATED"/>
    <property type="match status" value="1"/>
</dbReference>
<evidence type="ECO:0000259" key="3">
    <source>
        <dbReference type="Pfam" id="PF03703"/>
    </source>
</evidence>
<protein>
    <recommendedName>
        <fullName evidence="3">YdbS-like PH domain-containing protein</fullName>
    </recommendedName>
</protein>
<keyword evidence="2" id="KW-0812">Transmembrane</keyword>
<dbReference type="EMBL" id="BJYK01000004">
    <property type="protein sequence ID" value="GEN80014.1"/>
    <property type="molecule type" value="Genomic_DNA"/>
</dbReference>
<dbReference type="RefSeq" id="WP_222594363.1">
    <property type="nucleotide sequence ID" value="NZ_BJYK01000004.1"/>
</dbReference>
<organism evidence="4 5">
    <name type="scientific">Actinotalea fermentans</name>
    <dbReference type="NCBI Taxonomy" id="43671"/>
    <lineage>
        <taxon>Bacteria</taxon>
        <taxon>Bacillati</taxon>
        <taxon>Actinomycetota</taxon>
        <taxon>Actinomycetes</taxon>
        <taxon>Micrococcales</taxon>
        <taxon>Cellulomonadaceae</taxon>
        <taxon>Actinotalea</taxon>
    </lineage>
</organism>
<evidence type="ECO:0000313" key="4">
    <source>
        <dbReference type="EMBL" id="GEN80014.1"/>
    </source>
</evidence>
<keyword evidence="5" id="KW-1185">Reference proteome</keyword>